<evidence type="ECO:0000313" key="3">
    <source>
        <dbReference type="Proteomes" id="UP000265618"/>
    </source>
</evidence>
<feature type="non-terminal residue" evidence="2">
    <location>
        <position position="210"/>
    </location>
</feature>
<evidence type="ECO:0000256" key="1">
    <source>
        <dbReference type="SAM" id="MobiDB-lite"/>
    </source>
</evidence>
<organism evidence="2 3">
    <name type="scientific">Kipferlia bialata</name>
    <dbReference type="NCBI Taxonomy" id="797122"/>
    <lineage>
        <taxon>Eukaryota</taxon>
        <taxon>Metamonada</taxon>
        <taxon>Carpediemonas-like organisms</taxon>
        <taxon>Kipferlia</taxon>
    </lineage>
</organism>
<evidence type="ECO:0000313" key="2">
    <source>
        <dbReference type="EMBL" id="GCA64226.1"/>
    </source>
</evidence>
<sequence>AMPEGVEKRERERSQGEETNSRPPKRRQESERVGEGEREREGDREISGIGEGTDVTASVVSVSVVSPEMTQERERERERDTAEEGRERAPCVWDPLTGAIKEETGEETEERPTERRQERERERETHEGSVTALTVDDTVGLVRATEESMSSPVPVNMEVSEVVQSITGRAVDHMAPTHPSQGGMTQVQCRGIVGEEREREAVGQMERERE</sequence>
<dbReference type="EMBL" id="BDIP01006596">
    <property type="protein sequence ID" value="GCA64226.1"/>
    <property type="molecule type" value="Genomic_DNA"/>
</dbReference>
<dbReference type="Proteomes" id="UP000265618">
    <property type="component" value="Unassembled WGS sequence"/>
</dbReference>
<feature type="compositionally biased region" description="Basic and acidic residues" evidence="1">
    <location>
        <begin position="110"/>
        <end position="127"/>
    </location>
</feature>
<accession>A0A391NW52</accession>
<name>A0A391NW52_9EUKA</name>
<comment type="caution">
    <text evidence="2">The sequence shown here is derived from an EMBL/GenBank/DDBJ whole genome shotgun (WGS) entry which is preliminary data.</text>
</comment>
<feature type="compositionally biased region" description="Basic and acidic residues" evidence="1">
    <location>
        <begin position="70"/>
        <end position="89"/>
    </location>
</feature>
<dbReference type="AlphaFoldDB" id="A0A391NW52"/>
<feature type="non-terminal residue" evidence="2">
    <location>
        <position position="1"/>
    </location>
</feature>
<protein>
    <submittedName>
        <fullName evidence="2">Uncharacterized protein</fullName>
    </submittedName>
</protein>
<feature type="region of interest" description="Disordered" evidence="1">
    <location>
        <begin position="1"/>
        <end position="140"/>
    </location>
</feature>
<feature type="compositionally biased region" description="Basic and acidic residues" evidence="1">
    <location>
        <begin position="1"/>
        <end position="46"/>
    </location>
</feature>
<reference evidence="2 3" key="1">
    <citation type="journal article" date="2018" name="PLoS ONE">
        <title>The draft genome of Kipferlia bialata reveals reductive genome evolution in fornicate parasites.</title>
        <authorList>
            <person name="Tanifuji G."/>
            <person name="Takabayashi S."/>
            <person name="Kume K."/>
            <person name="Takagi M."/>
            <person name="Nakayama T."/>
            <person name="Kamikawa R."/>
            <person name="Inagaki Y."/>
            <person name="Hashimoto T."/>
        </authorList>
    </citation>
    <scope>NUCLEOTIDE SEQUENCE [LARGE SCALE GENOMIC DNA]</scope>
    <source>
        <strain evidence="2">NY0173</strain>
    </source>
</reference>
<proteinExistence type="predicted"/>
<keyword evidence="3" id="KW-1185">Reference proteome</keyword>
<gene>
    <name evidence="2" type="ORF">KIPB_013649</name>
</gene>